<organism evidence="1 2">
    <name type="scientific">Melipona bicolor</name>
    <dbReference type="NCBI Taxonomy" id="60889"/>
    <lineage>
        <taxon>Eukaryota</taxon>
        <taxon>Metazoa</taxon>
        <taxon>Ecdysozoa</taxon>
        <taxon>Arthropoda</taxon>
        <taxon>Hexapoda</taxon>
        <taxon>Insecta</taxon>
        <taxon>Pterygota</taxon>
        <taxon>Neoptera</taxon>
        <taxon>Endopterygota</taxon>
        <taxon>Hymenoptera</taxon>
        <taxon>Apocrita</taxon>
        <taxon>Aculeata</taxon>
        <taxon>Apoidea</taxon>
        <taxon>Anthophila</taxon>
        <taxon>Apidae</taxon>
        <taxon>Melipona</taxon>
    </lineage>
</organism>
<keyword evidence="2" id="KW-1185">Reference proteome</keyword>
<name>A0AA40G5L0_9HYME</name>
<evidence type="ECO:0000313" key="1">
    <source>
        <dbReference type="EMBL" id="KAK1131542.1"/>
    </source>
</evidence>
<dbReference type="Proteomes" id="UP001177670">
    <property type="component" value="Unassembled WGS sequence"/>
</dbReference>
<comment type="caution">
    <text evidence="1">The sequence shown here is derived from an EMBL/GenBank/DDBJ whole genome shotgun (WGS) entry which is preliminary data.</text>
</comment>
<proteinExistence type="predicted"/>
<evidence type="ECO:0000313" key="2">
    <source>
        <dbReference type="Proteomes" id="UP001177670"/>
    </source>
</evidence>
<protein>
    <submittedName>
        <fullName evidence="1">Uncharacterized protein</fullName>
    </submittedName>
</protein>
<gene>
    <name evidence="1" type="ORF">K0M31_017819</name>
</gene>
<dbReference type="AlphaFoldDB" id="A0AA40G5L0"/>
<sequence length="123" mass="13544">MGSDDSERRFRVRPPNVFPRRLAPPLNSTQRITESFVIFTVPLSLSVFPVSTKALASAKTLGGFLYSAVNKAGKTVVEAGAKIKKTVEENSVEQQYEINERNIVRIACVNIKKNEQNGHSVGP</sequence>
<reference evidence="1" key="1">
    <citation type="submission" date="2021-10" db="EMBL/GenBank/DDBJ databases">
        <title>Melipona bicolor Genome sequencing and assembly.</title>
        <authorList>
            <person name="Araujo N.S."/>
            <person name="Arias M.C."/>
        </authorList>
    </citation>
    <scope>NUCLEOTIDE SEQUENCE</scope>
    <source>
        <strain evidence="1">USP_2M_L1-L4_2017</strain>
        <tissue evidence="1">Whole body</tissue>
    </source>
</reference>
<accession>A0AA40G5L0</accession>
<dbReference type="EMBL" id="JAHYIQ010000006">
    <property type="protein sequence ID" value="KAK1131542.1"/>
    <property type="molecule type" value="Genomic_DNA"/>
</dbReference>